<keyword evidence="2" id="KW-1185">Reference proteome</keyword>
<evidence type="ECO:0000313" key="2">
    <source>
        <dbReference type="Proteomes" id="UP001062846"/>
    </source>
</evidence>
<name>A0ACC0MUK1_RHOML</name>
<accession>A0ACC0MUK1</accession>
<gene>
    <name evidence="1" type="ORF">RHMOL_Rhmol08G0286500</name>
</gene>
<reference evidence="1" key="1">
    <citation type="submission" date="2022-02" db="EMBL/GenBank/DDBJ databases">
        <title>Plant Genome Project.</title>
        <authorList>
            <person name="Zhang R.-G."/>
        </authorList>
    </citation>
    <scope>NUCLEOTIDE SEQUENCE</scope>
    <source>
        <strain evidence="1">AT1</strain>
    </source>
</reference>
<organism evidence="1 2">
    <name type="scientific">Rhododendron molle</name>
    <name type="common">Chinese azalea</name>
    <name type="synonym">Azalea mollis</name>
    <dbReference type="NCBI Taxonomy" id="49168"/>
    <lineage>
        <taxon>Eukaryota</taxon>
        <taxon>Viridiplantae</taxon>
        <taxon>Streptophyta</taxon>
        <taxon>Embryophyta</taxon>
        <taxon>Tracheophyta</taxon>
        <taxon>Spermatophyta</taxon>
        <taxon>Magnoliopsida</taxon>
        <taxon>eudicotyledons</taxon>
        <taxon>Gunneridae</taxon>
        <taxon>Pentapetalae</taxon>
        <taxon>asterids</taxon>
        <taxon>Ericales</taxon>
        <taxon>Ericaceae</taxon>
        <taxon>Ericoideae</taxon>
        <taxon>Rhodoreae</taxon>
        <taxon>Rhododendron</taxon>
    </lineage>
</organism>
<sequence length="161" mass="18974">MALCFSPTSVHQNQGWPRPHANFSPLSTNLVLPFSPHPHCFSPSNLNPRRSRSSAASPRRRRNLSYPQQKVQKQLLLGCKMQCRSSLPFYSGCPYSFGLQHGMEEMMIDQTRDLDLEDDLLRILLYMLTKQRTEKQYYWKYYDFFFFFLGLGINFRYSLIS</sequence>
<dbReference type="EMBL" id="CM046395">
    <property type="protein sequence ID" value="KAI8544309.1"/>
    <property type="molecule type" value="Genomic_DNA"/>
</dbReference>
<comment type="caution">
    <text evidence="1">The sequence shown here is derived from an EMBL/GenBank/DDBJ whole genome shotgun (WGS) entry which is preliminary data.</text>
</comment>
<proteinExistence type="predicted"/>
<protein>
    <submittedName>
        <fullName evidence="1">Uncharacterized protein</fullName>
    </submittedName>
</protein>
<evidence type="ECO:0000313" key="1">
    <source>
        <dbReference type="EMBL" id="KAI8544309.1"/>
    </source>
</evidence>
<dbReference type="Proteomes" id="UP001062846">
    <property type="component" value="Chromosome 8"/>
</dbReference>